<dbReference type="OMA" id="IGCWMIL"/>
<evidence type="ECO:0000256" key="4">
    <source>
        <dbReference type="ARBA" id="ARBA00022677"/>
    </source>
</evidence>
<evidence type="ECO:0000313" key="10">
    <source>
        <dbReference type="RefSeq" id="XP_027201454.1"/>
    </source>
</evidence>
<comment type="catalytic activity">
    <reaction evidence="8">
        <text>a cholesterol ester + H2O = cholesterol + a fatty acid + H(+)</text>
        <dbReference type="Rhea" id="RHEA:36403"/>
        <dbReference type="ChEBI" id="CHEBI:15377"/>
        <dbReference type="ChEBI" id="CHEBI:15378"/>
        <dbReference type="ChEBI" id="CHEBI:16113"/>
        <dbReference type="ChEBI" id="CHEBI:17002"/>
        <dbReference type="ChEBI" id="CHEBI:28868"/>
        <dbReference type="EC" id="3.1.1.13"/>
    </reaction>
    <physiologicalReaction direction="left-to-right" evidence="8">
        <dbReference type="Rhea" id="RHEA:36404"/>
    </physiologicalReaction>
</comment>
<gene>
    <name evidence="10" type="primary">LOC113795469</name>
</gene>
<keyword evidence="4" id="KW-0551">Lipid droplet</keyword>
<dbReference type="CTD" id="38150"/>
<organism evidence="9 10">
    <name type="scientific">Dermatophagoides pteronyssinus</name>
    <name type="common">European house dust mite</name>
    <dbReference type="NCBI Taxonomy" id="6956"/>
    <lineage>
        <taxon>Eukaryota</taxon>
        <taxon>Metazoa</taxon>
        <taxon>Ecdysozoa</taxon>
        <taxon>Arthropoda</taxon>
        <taxon>Chelicerata</taxon>
        <taxon>Arachnida</taxon>
        <taxon>Acari</taxon>
        <taxon>Acariformes</taxon>
        <taxon>Sarcoptiformes</taxon>
        <taxon>Astigmata</taxon>
        <taxon>Psoroptidia</taxon>
        <taxon>Analgoidea</taxon>
        <taxon>Pyroglyphidae</taxon>
        <taxon>Dermatophagoidinae</taxon>
        <taxon>Dermatophagoides</taxon>
    </lineage>
</organism>
<dbReference type="PANTHER" id="PTHR13390">
    <property type="entry name" value="LIPASE"/>
    <property type="match status" value="1"/>
</dbReference>
<dbReference type="Pfam" id="PF10230">
    <property type="entry name" value="LIDHydrolase"/>
    <property type="match status" value="1"/>
</dbReference>
<sequence>MKPEIKFIQVNQVPIKILVYDDDDHGGGNEFDCHTKFNKQRLIMMITGMVIQMDVSDFILNEHCTGNPGEIEYYTDFLSTLYSELKIPLIGISHAGHSRMPGCYSRPSINSELFGLQAQISHKAQFIRNHIDSTTKIILIGHSIGCYIILELLDRYPDIARMVDHCILLYPTIDSIADTESGRWNKKLIKYLIYPMLAVAYLFNFLLNDRTREQLFGAYLRYGGYDGLSESFIRSATNLLDPYCIRAITLMASEEFDQVLQPKLHIIEANATKLSMFYGESDPWVPLHSYHKIKDKIPPDSQLDIQLCLGQMLHAFMMQPDSIGKISQLTSNVIRNKWKL</sequence>
<dbReference type="InParanoid" id="A0A6P6YA51"/>
<dbReference type="GO" id="GO:0004771">
    <property type="term" value="F:sterol ester esterase activity"/>
    <property type="evidence" value="ECO:0007669"/>
    <property type="project" value="UniProtKB-EC"/>
</dbReference>
<evidence type="ECO:0000256" key="6">
    <source>
        <dbReference type="ARBA" id="ARBA00031924"/>
    </source>
</evidence>
<dbReference type="GO" id="GO:0019915">
    <property type="term" value="P:lipid storage"/>
    <property type="evidence" value="ECO:0007669"/>
    <property type="project" value="InterPro"/>
</dbReference>
<dbReference type="InterPro" id="IPR019363">
    <property type="entry name" value="LDAH"/>
</dbReference>
<dbReference type="AlphaFoldDB" id="A0A6P6YA51"/>
<dbReference type="PANTHER" id="PTHR13390:SF0">
    <property type="entry name" value="LIPID DROPLET-ASSOCIATED HYDROLASE"/>
    <property type="match status" value="1"/>
</dbReference>
<evidence type="ECO:0000256" key="2">
    <source>
        <dbReference type="ARBA" id="ARBA00008300"/>
    </source>
</evidence>
<dbReference type="SUPFAM" id="SSF53474">
    <property type="entry name" value="alpha/beta-Hydrolases"/>
    <property type="match status" value="1"/>
</dbReference>
<dbReference type="Gene3D" id="3.40.50.1820">
    <property type="entry name" value="alpha/beta hydrolase"/>
    <property type="match status" value="1"/>
</dbReference>
<keyword evidence="5" id="KW-0378">Hydrolase</keyword>
<comment type="subcellular location">
    <subcellularLocation>
        <location evidence="1">Lipid droplet</location>
    </subcellularLocation>
</comment>
<evidence type="ECO:0000256" key="5">
    <source>
        <dbReference type="ARBA" id="ARBA00022801"/>
    </source>
</evidence>
<evidence type="ECO:0000256" key="8">
    <source>
        <dbReference type="ARBA" id="ARBA00049527"/>
    </source>
</evidence>
<name>A0A6P6YA51_DERPT</name>
<reference evidence="10" key="1">
    <citation type="submission" date="2025-08" db="UniProtKB">
        <authorList>
            <consortium name="RefSeq"/>
        </authorList>
    </citation>
    <scope>IDENTIFICATION</scope>
    <source>
        <strain evidence="10">Airmid</strain>
    </source>
</reference>
<evidence type="ECO:0000256" key="7">
    <source>
        <dbReference type="ARBA" id="ARBA00039150"/>
    </source>
</evidence>
<dbReference type="KEGG" id="dpte:113795469"/>
<dbReference type="RefSeq" id="XP_027201454.1">
    <property type="nucleotide sequence ID" value="XM_027345653.1"/>
</dbReference>
<dbReference type="InterPro" id="IPR029058">
    <property type="entry name" value="AB_hydrolase_fold"/>
</dbReference>
<evidence type="ECO:0000256" key="3">
    <source>
        <dbReference type="ARBA" id="ARBA00019242"/>
    </source>
</evidence>
<dbReference type="Proteomes" id="UP000515146">
    <property type="component" value="Unplaced"/>
</dbReference>
<dbReference type="OrthoDB" id="448051at2759"/>
<accession>A0A6P6YA51</accession>
<keyword evidence="9" id="KW-1185">Reference proteome</keyword>
<evidence type="ECO:0000313" key="9">
    <source>
        <dbReference type="Proteomes" id="UP000515146"/>
    </source>
</evidence>
<evidence type="ECO:0000256" key="1">
    <source>
        <dbReference type="ARBA" id="ARBA00004502"/>
    </source>
</evidence>
<protein>
    <recommendedName>
        <fullName evidence="3">Lipid droplet-associated hydrolase</fullName>
        <ecNumber evidence="7">3.1.1.13</ecNumber>
    </recommendedName>
    <alternativeName>
        <fullName evidence="6">Lipid droplet-associated serine hydrolase</fullName>
    </alternativeName>
</protein>
<comment type="similarity">
    <text evidence="2">Belongs to the AB hydrolase superfamily. LDAH family.</text>
</comment>
<proteinExistence type="inferred from homology"/>
<dbReference type="GO" id="GO:0005811">
    <property type="term" value="C:lipid droplet"/>
    <property type="evidence" value="ECO:0007669"/>
    <property type="project" value="UniProtKB-SubCell"/>
</dbReference>
<dbReference type="EC" id="3.1.1.13" evidence="7"/>
<dbReference type="FunCoup" id="A0A6P6YA51">
    <property type="interactions" value="1186"/>
</dbReference>